<proteinExistence type="predicted"/>
<accession>A0A2X4RKQ6</accession>
<dbReference type="Proteomes" id="UP000248808">
    <property type="component" value="Chromosome 1"/>
</dbReference>
<gene>
    <name evidence="1" type="ORF">NCTC10839_01830</name>
</gene>
<evidence type="ECO:0000313" key="2">
    <source>
        <dbReference type="Proteomes" id="UP000248808"/>
    </source>
</evidence>
<dbReference type="RefSeq" id="WP_111697073.1">
    <property type="nucleotide sequence ID" value="NZ_LS483458.1"/>
</dbReference>
<sequence length="125" mass="13423">MLGINLTTTYLLKGKGAILTVGGNTAAGAINSYVTDQSVFNGAISSGIGSAIGYGMGKAIKVRLDKKINLDRTWAKYNSQPLNDKVPYVDVYRRNIVPDVSGSVIGESINRASQYYYGKIQKGNK</sequence>
<name>A0A2X4RKQ6_HAEHA</name>
<dbReference type="EMBL" id="LS483458">
    <property type="protein sequence ID" value="SQH97892.1"/>
    <property type="molecule type" value="Genomic_DNA"/>
</dbReference>
<reference evidence="1 2" key="1">
    <citation type="submission" date="2018-06" db="EMBL/GenBank/DDBJ databases">
        <authorList>
            <consortium name="Pathogen Informatics"/>
            <person name="Doyle S."/>
        </authorList>
    </citation>
    <scope>NUCLEOTIDE SEQUENCE [LARGE SCALE GENOMIC DNA]</scope>
    <source>
        <strain evidence="1 2">NCTC10839</strain>
    </source>
</reference>
<dbReference type="GeneID" id="56958400"/>
<protein>
    <submittedName>
        <fullName evidence="1">Uncharacterized protein</fullName>
    </submittedName>
</protein>
<evidence type="ECO:0000313" key="1">
    <source>
        <dbReference type="EMBL" id="SQH97892.1"/>
    </source>
</evidence>
<dbReference type="AlphaFoldDB" id="A0A2X4RKQ6"/>
<organism evidence="1 2">
    <name type="scientific">Haemophilus haemolyticus</name>
    <dbReference type="NCBI Taxonomy" id="726"/>
    <lineage>
        <taxon>Bacteria</taxon>
        <taxon>Pseudomonadati</taxon>
        <taxon>Pseudomonadota</taxon>
        <taxon>Gammaproteobacteria</taxon>
        <taxon>Pasteurellales</taxon>
        <taxon>Pasteurellaceae</taxon>
        <taxon>Haemophilus</taxon>
    </lineage>
</organism>
<dbReference type="KEGG" id="hhz:NCTC10839_01830"/>